<evidence type="ECO:0000313" key="2">
    <source>
        <dbReference type="EMBL" id="SDM87226.1"/>
    </source>
</evidence>
<feature type="region of interest" description="Disordered" evidence="1">
    <location>
        <begin position="1"/>
        <end position="23"/>
    </location>
</feature>
<dbReference type="AlphaFoldDB" id="A0A1G9WSW7"/>
<dbReference type="Proteomes" id="UP000198680">
    <property type="component" value="Unassembled WGS sequence"/>
</dbReference>
<sequence length="187" mass="19766">MVPVGTAERSGLGTGRDGGQADRMTSLPPAVRRLLPWLLGWWAVQAVLAVTGRLVARRKDEGDESTAGIRRVVVVGGEELRPVHPELSRVRLDVLMGGVRLDLTAVPKVPGGVDLTVRASMGGVGVRVPAGWHVWWSCRGVGGVGVAEGADLFTTDDERGADLRVHADLLLAGVGLETAPQDDSWGR</sequence>
<accession>A0A1G9WSW7</accession>
<evidence type="ECO:0000313" key="3">
    <source>
        <dbReference type="Proteomes" id="UP000198680"/>
    </source>
</evidence>
<evidence type="ECO:0000256" key="1">
    <source>
        <dbReference type="SAM" id="MobiDB-lite"/>
    </source>
</evidence>
<dbReference type="EMBL" id="FNHE01000009">
    <property type="protein sequence ID" value="SDM87226.1"/>
    <property type="molecule type" value="Genomic_DNA"/>
</dbReference>
<evidence type="ECO:0008006" key="4">
    <source>
        <dbReference type="Google" id="ProtNLM"/>
    </source>
</evidence>
<gene>
    <name evidence="2" type="ORF">SAMN05660642_03509</name>
</gene>
<organism evidence="2 3">
    <name type="scientific">Geodermatophilus siccatus</name>
    <dbReference type="NCBI Taxonomy" id="1137991"/>
    <lineage>
        <taxon>Bacteria</taxon>
        <taxon>Bacillati</taxon>
        <taxon>Actinomycetota</taxon>
        <taxon>Actinomycetes</taxon>
        <taxon>Geodermatophilales</taxon>
        <taxon>Geodermatophilaceae</taxon>
        <taxon>Geodermatophilus</taxon>
    </lineage>
</organism>
<protein>
    <recommendedName>
        <fullName evidence="4">Cell wall-active antibiotics response 4TMS YvqF</fullName>
    </recommendedName>
</protein>
<reference evidence="3" key="1">
    <citation type="submission" date="2016-10" db="EMBL/GenBank/DDBJ databases">
        <authorList>
            <person name="Varghese N."/>
            <person name="Submissions S."/>
        </authorList>
    </citation>
    <scope>NUCLEOTIDE SEQUENCE [LARGE SCALE GENOMIC DNA]</scope>
    <source>
        <strain evidence="3">DSM 45419</strain>
    </source>
</reference>
<keyword evidence="3" id="KW-1185">Reference proteome</keyword>
<proteinExistence type="predicted"/>
<name>A0A1G9WSW7_9ACTN</name>